<dbReference type="InterPro" id="IPR001910">
    <property type="entry name" value="Inosine/uridine_hydrolase_dom"/>
</dbReference>
<dbReference type="Proteomes" id="UP001416858">
    <property type="component" value="Unassembled WGS sequence"/>
</dbReference>
<evidence type="ECO:0000313" key="5">
    <source>
        <dbReference type="EMBL" id="GAA5506154.1"/>
    </source>
</evidence>
<evidence type="ECO:0000259" key="3">
    <source>
        <dbReference type="Pfam" id="PF00884"/>
    </source>
</evidence>
<dbReference type="InterPro" id="IPR017850">
    <property type="entry name" value="Alkaline_phosphatase_core_sf"/>
</dbReference>
<evidence type="ECO:0000256" key="2">
    <source>
        <dbReference type="ARBA" id="ARBA00022801"/>
    </source>
</evidence>
<evidence type="ECO:0000259" key="4">
    <source>
        <dbReference type="Pfam" id="PF01156"/>
    </source>
</evidence>
<dbReference type="Gene3D" id="3.30.1120.10">
    <property type="match status" value="1"/>
</dbReference>
<dbReference type="CDD" id="cd02652">
    <property type="entry name" value="nuc_hydro_2"/>
    <property type="match status" value="1"/>
</dbReference>
<dbReference type="CDD" id="cd16146">
    <property type="entry name" value="ARS_like"/>
    <property type="match status" value="1"/>
</dbReference>
<evidence type="ECO:0000256" key="1">
    <source>
        <dbReference type="ARBA" id="ARBA00008779"/>
    </source>
</evidence>
<reference evidence="5 6" key="1">
    <citation type="submission" date="2024-02" db="EMBL/GenBank/DDBJ databases">
        <title>Rhodopirellula caenicola NBRC 110016.</title>
        <authorList>
            <person name="Ichikawa N."/>
            <person name="Katano-Makiyama Y."/>
            <person name="Hidaka K."/>
        </authorList>
    </citation>
    <scope>NUCLEOTIDE SEQUENCE [LARGE SCALE GENOMIC DNA]</scope>
    <source>
        <strain evidence="5 6">NBRC 110016</strain>
    </source>
</reference>
<name>A0ABP9VLS6_9BACT</name>
<keyword evidence="6" id="KW-1185">Reference proteome</keyword>
<sequence length="952" mass="106071">MRDRLLACFRCDDRLEAYPTFTHRMTPENESMKTLFLALPLLLSASAVVAAETPSPQRPNVLVVITDDQGFGEFSCHGNPVVQTPHLDRLHDESIRLADFHVAPMCTPTRGQLMTGVDSLRNGAMNVSSGRTLLRRSFPTMGDLFTASGWQTGLFGKWHLGDTYRYRPQDRGFQESVWFPSSHIGSVPDAWQNDYFGDTYVHNGVRQTYRGYTTDVLFRESMQWMKTQADAQRPFFCYLATAAAHQPHYVPQRNHEAAKKAFEAVRDSLPSVPPEKESELIRFLGMVDNIDENMGRLEAFLTESGLRENTVVIFLTDNGSTFGPKYFNANMRGGKMTLWEGGHRVPCFIRWPAGTLRPAGDIKGLTQVQDVLPTLVDLLGMNIPTETKFDGISLAPVLKGTQAVPEDRMMVINYSRMPFKTVQTTPNNPAVPRREGAVVLWKQWRLLSDKQLYNLADDPLQTQNVIAEHPEVTRAMRAHLNAWWDGVKDQANKFERSIIGHDAENPVQLTACEWADVFVDQQKQVRAGDRKNGVWHIEVAKAGEYEFRLSRWPDDCHLHLASGVDETRVTDGVLQAGPAWPVAEAQLRVGKVQHRAAVASDAGEVRFRMNLPAGPTTMQSWFYDGDGKEIAGAYYVAAERLPKTEPVKLILDTDMSGDADDVGTLAMLHALADRGECELLATIVNRADLTKASAAAVDAINTYYGRPNLPIGTDKVGPTALQRTSSYAASLRDGFPNDIGPDDKAPDALDVYRKTLSAQPDNSVTICSVGALSNLAELWRREPELVKSKVRRLVIMGGEFPQSNRPETNIKTHLEASIVVANEWPGEIVWQGFEIGNTLITGERLKQTPHDNPVRRGYEKRRYKNRASIDGGQPSYDQAAALFAVRGAQPQYWEVVSGGRVKLDANGVSTWVDDPTGKHHYVKRVCPENQLATVIESLMVTPPKRLIPGDTK</sequence>
<dbReference type="PANTHER" id="PTHR43264">
    <property type="match status" value="1"/>
</dbReference>
<dbReference type="SUPFAM" id="SSF53649">
    <property type="entry name" value="Alkaline phosphatase-like"/>
    <property type="match status" value="1"/>
</dbReference>
<comment type="similarity">
    <text evidence="1">Belongs to the sulfatase family.</text>
</comment>
<dbReference type="Pfam" id="PF00884">
    <property type="entry name" value="Sulfatase"/>
    <property type="match status" value="1"/>
</dbReference>
<dbReference type="EMBL" id="BAABRO010000002">
    <property type="protein sequence ID" value="GAA5506154.1"/>
    <property type="molecule type" value="Genomic_DNA"/>
</dbReference>
<comment type="caution">
    <text evidence="5">The sequence shown here is derived from an EMBL/GenBank/DDBJ whole genome shotgun (WGS) entry which is preliminary data.</text>
</comment>
<dbReference type="Gene3D" id="3.90.245.10">
    <property type="entry name" value="Ribonucleoside hydrolase-like"/>
    <property type="match status" value="1"/>
</dbReference>
<dbReference type="InterPro" id="IPR024607">
    <property type="entry name" value="Sulfatase_CS"/>
</dbReference>
<feature type="domain" description="Sulfatase N-terminal" evidence="3">
    <location>
        <begin position="59"/>
        <end position="381"/>
    </location>
</feature>
<proteinExistence type="inferred from homology"/>
<protein>
    <submittedName>
        <fullName evidence="5">Uncharacterized protein</fullName>
    </submittedName>
</protein>
<feature type="domain" description="Inosine/uridine-preferring nucleoside hydrolase" evidence="4">
    <location>
        <begin position="649"/>
        <end position="895"/>
    </location>
</feature>
<accession>A0ABP9VLS6</accession>
<evidence type="ECO:0000313" key="6">
    <source>
        <dbReference type="Proteomes" id="UP001416858"/>
    </source>
</evidence>
<dbReference type="InterPro" id="IPR000917">
    <property type="entry name" value="Sulfatase_N"/>
</dbReference>
<gene>
    <name evidence="5" type="ORF">Rcae01_01606</name>
</gene>
<dbReference type="PROSITE" id="PS00523">
    <property type="entry name" value="SULFATASE_1"/>
    <property type="match status" value="1"/>
</dbReference>
<dbReference type="PANTHER" id="PTHR43264:SF1">
    <property type="entry name" value="INOSINE_URIDINE-PREFERRING NUCLEOSIDE HYDROLASE DOMAIN-CONTAINING PROTEIN"/>
    <property type="match status" value="1"/>
</dbReference>
<dbReference type="Pfam" id="PF01156">
    <property type="entry name" value="IU_nuc_hydro"/>
    <property type="match status" value="1"/>
</dbReference>
<keyword evidence="2" id="KW-0378">Hydrolase</keyword>
<organism evidence="5 6">
    <name type="scientific">Novipirellula caenicola</name>
    <dbReference type="NCBI Taxonomy" id="1536901"/>
    <lineage>
        <taxon>Bacteria</taxon>
        <taxon>Pseudomonadati</taxon>
        <taxon>Planctomycetota</taxon>
        <taxon>Planctomycetia</taxon>
        <taxon>Pirellulales</taxon>
        <taxon>Pirellulaceae</taxon>
        <taxon>Novipirellula</taxon>
    </lineage>
</organism>
<dbReference type="InterPro" id="IPR036452">
    <property type="entry name" value="Ribo_hydro-like"/>
</dbReference>
<dbReference type="Gene3D" id="3.40.720.10">
    <property type="entry name" value="Alkaline Phosphatase, subunit A"/>
    <property type="match status" value="1"/>
</dbReference>
<dbReference type="SUPFAM" id="SSF53590">
    <property type="entry name" value="Nucleoside hydrolase"/>
    <property type="match status" value="1"/>
</dbReference>